<dbReference type="EMBL" id="QFOD01000005">
    <property type="protein sequence ID" value="PZP33864.1"/>
    <property type="molecule type" value="Genomic_DNA"/>
</dbReference>
<comment type="caution">
    <text evidence="1">The sequence shown here is derived from an EMBL/GenBank/DDBJ whole genome shotgun (WGS) entry which is preliminary data.</text>
</comment>
<sequence>MALSATSLWVLAQVPYVFSYNPGPTRGTKWMAKASDGQTESSAAVLTAAPRPVWARICYTIGPSDSSVTIYSQTRNDDVRSSEVAWGGCADVFGTSIWIGNPYQQTVGGYYGVAPATPAE</sequence>
<gene>
    <name evidence="1" type="ORF">DI603_07190</name>
</gene>
<reference evidence="1 2" key="1">
    <citation type="submission" date="2017-08" db="EMBL/GenBank/DDBJ databases">
        <title>Infants hospitalized years apart are colonized by the same room-sourced microbial strains.</title>
        <authorList>
            <person name="Brooks B."/>
            <person name="Olm M.R."/>
            <person name="Firek B.A."/>
            <person name="Baker R."/>
            <person name="Thomas B.C."/>
            <person name="Morowitz M.J."/>
            <person name="Banfield J.F."/>
        </authorList>
    </citation>
    <scope>NUCLEOTIDE SEQUENCE [LARGE SCALE GENOMIC DNA]</scope>
    <source>
        <strain evidence="1">S2_012_000_R2_81</strain>
    </source>
</reference>
<name>A0A2W5DVN7_9BURK</name>
<protein>
    <submittedName>
        <fullName evidence="1">Uncharacterized protein</fullName>
    </submittedName>
</protein>
<evidence type="ECO:0000313" key="1">
    <source>
        <dbReference type="EMBL" id="PZP33864.1"/>
    </source>
</evidence>
<organism evidence="1 2">
    <name type="scientific">Roseateles depolymerans</name>
    <dbReference type="NCBI Taxonomy" id="76731"/>
    <lineage>
        <taxon>Bacteria</taxon>
        <taxon>Pseudomonadati</taxon>
        <taxon>Pseudomonadota</taxon>
        <taxon>Betaproteobacteria</taxon>
        <taxon>Burkholderiales</taxon>
        <taxon>Sphaerotilaceae</taxon>
        <taxon>Roseateles</taxon>
    </lineage>
</organism>
<evidence type="ECO:0000313" key="2">
    <source>
        <dbReference type="Proteomes" id="UP000249633"/>
    </source>
</evidence>
<dbReference type="Proteomes" id="UP000249633">
    <property type="component" value="Unassembled WGS sequence"/>
</dbReference>
<proteinExistence type="predicted"/>
<dbReference type="AlphaFoldDB" id="A0A2W5DVN7"/>
<accession>A0A2W5DVN7</accession>